<evidence type="ECO:0000313" key="4">
    <source>
        <dbReference type="Proteomes" id="UP000077755"/>
    </source>
</evidence>
<dbReference type="InterPro" id="IPR000270">
    <property type="entry name" value="PB1_dom"/>
</dbReference>
<evidence type="ECO:0000259" key="2">
    <source>
        <dbReference type="PROSITE" id="PS51745"/>
    </source>
</evidence>
<feature type="region of interest" description="Disordered" evidence="1">
    <location>
        <begin position="137"/>
        <end position="159"/>
    </location>
</feature>
<dbReference type="GO" id="GO:0003700">
    <property type="term" value="F:DNA-binding transcription factor activity"/>
    <property type="evidence" value="ECO:0007669"/>
    <property type="project" value="InterPro"/>
</dbReference>
<keyword evidence="4" id="KW-1185">Reference proteome</keyword>
<feature type="domain" description="PB1" evidence="2">
    <location>
        <begin position="182"/>
        <end position="264"/>
    </location>
</feature>
<organism evidence="3 4">
    <name type="scientific">Daucus carota subsp. sativus</name>
    <name type="common">Carrot</name>
    <dbReference type="NCBI Taxonomy" id="79200"/>
    <lineage>
        <taxon>Eukaryota</taxon>
        <taxon>Viridiplantae</taxon>
        <taxon>Streptophyta</taxon>
        <taxon>Embryophyta</taxon>
        <taxon>Tracheophyta</taxon>
        <taxon>Spermatophyta</taxon>
        <taxon>Magnoliopsida</taxon>
        <taxon>eudicotyledons</taxon>
        <taxon>Gunneridae</taxon>
        <taxon>Pentapetalae</taxon>
        <taxon>asterids</taxon>
        <taxon>campanulids</taxon>
        <taxon>Apiales</taxon>
        <taxon>Apiaceae</taxon>
        <taxon>Apioideae</taxon>
        <taxon>Scandiceae</taxon>
        <taxon>Daucinae</taxon>
        <taxon>Daucus</taxon>
        <taxon>Daucus sect. Daucus</taxon>
    </lineage>
</organism>
<dbReference type="EMBL" id="CP093351">
    <property type="protein sequence ID" value="WOH16335.1"/>
    <property type="molecule type" value="Genomic_DNA"/>
</dbReference>
<feature type="region of interest" description="Disordered" evidence="1">
    <location>
        <begin position="33"/>
        <end position="59"/>
    </location>
</feature>
<dbReference type="InterPro" id="IPR053793">
    <property type="entry name" value="PB1-like"/>
</dbReference>
<dbReference type="InterPro" id="IPR045012">
    <property type="entry name" value="NLP"/>
</dbReference>
<dbReference type="PANTHER" id="PTHR32002">
    <property type="entry name" value="PROTEIN NLP8"/>
    <property type="match status" value="1"/>
</dbReference>
<name>A0AAF0XY60_DAUCS</name>
<dbReference type="Pfam" id="PF00564">
    <property type="entry name" value="PB1"/>
    <property type="match status" value="1"/>
</dbReference>
<accession>A0AAF0XY60</accession>
<dbReference type="Proteomes" id="UP000077755">
    <property type="component" value="Chromosome 9"/>
</dbReference>
<sequence length="270" mass="30068">MKEHLPDYMVASGEKLGQVLSVEVIKSSAHDKPEYLKIGEPQSSLPPQEGSRNEGNASHQFPLSLHSLFKGGAVQDGNVQNIEETDSTMNSYEEIATGETSTSRPNIVADTIHVSRSTFKRICRGLGIKRWQSGKRRMNGNFSSRLGKGINQEQPGRRNFGSTSMAAVNDTVVAHPSQDLNKMIVKATYKDITIRFKLPDLPGIAELENNVIERLHLERNNFTIKYQDEDGDLVLIACDKDARECIEISRSLKETTIKLLLDLPLNHNAL</sequence>
<dbReference type="PANTHER" id="PTHR32002:SF35">
    <property type="entry name" value="PROTEIN NLP6"/>
    <property type="match status" value="1"/>
</dbReference>
<dbReference type="PROSITE" id="PS51745">
    <property type="entry name" value="PB1"/>
    <property type="match status" value="1"/>
</dbReference>
<protein>
    <recommendedName>
        <fullName evidence="2">PB1 domain-containing protein</fullName>
    </recommendedName>
</protein>
<reference evidence="3" key="2">
    <citation type="submission" date="2022-03" db="EMBL/GenBank/DDBJ databases">
        <title>Draft title - Genomic analysis of global carrot germplasm unveils the trajectory of domestication and the origin of high carotenoid orange carrot.</title>
        <authorList>
            <person name="Iorizzo M."/>
            <person name="Ellison S."/>
            <person name="Senalik D."/>
            <person name="Macko-Podgorni A."/>
            <person name="Grzebelus D."/>
            <person name="Bostan H."/>
            <person name="Rolling W."/>
            <person name="Curaba J."/>
            <person name="Simon P."/>
        </authorList>
    </citation>
    <scope>NUCLEOTIDE SEQUENCE</scope>
    <source>
        <tissue evidence="3">Leaf</tissue>
    </source>
</reference>
<evidence type="ECO:0000313" key="3">
    <source>
        <dbReference type="EMBL" id="WOH16335.1"/>
    </source>
</evidence>
<evidence type="ECO:0000256" key="1">
    <source>
        <dbReference type="SAM" id="MobiDB-lite"/>
    </source>
</evidence>
<dbReference type="SMART" id="SM00666">
    <property type="entry name" value="PB1"/>
    <property type="match status" value="1"/>
</dbReference>
<dbReference type="SUPFAM" id="SSF54277">
    <property type="entry name" value="CAD &amp; PB1 domains"/>
    <property type="match status" value="1"/>
</dbReference>
<dbReference type="Gene3D" id="3.10.20.90">
    <property type="entry name" value="Phosphatidylinositol 3-kinase Catalytic Subunit, Chain A, domain 1"/>
    <property type="match status" value="1"/>
</dbReference>
<dbReference type="AlphaFoldDB" id="A0AAF0XY60"/>
<reference evidence="3" key="1">
    <citation type="journal article" date="2016" name="Nat. Genet.">
        <title>A high-quality carrot genome assembly provides new insights into carotenoid accumulation and asterid genome evolution.</title>
        <authorList>
            <person name="Iorizzo M."/>
            <person name="Ellison S."/>
            <person name="Senalik D."/>
            <person name="Zeng P."/>
            <person name="Satapoomin P."/>
            <person name="Huang J."/>
            <person name="Bowman M."/>
            <person name="Iovene M."/>
            <person name="Sanseverino W."/>
            <person name="Cavagnaro P."/>
            <person name="Yildiz M."/>
            <person name="Macko-Podgorni A."/>
            <person name="Moranska E."/>
            <person name="Grzebelus E."/>
            <person name="Grzebelus D."/>
            <person name="Ashrafi H."/>
            <person name="Zheng Z."/>
            <person name="Cheng S."/>
            <person name="Spooner D."/>
            <person name="Van Deynze A."/>
            <person name="Simon P."/>
        </authorList>
    </citation>
    <scope>NUCLEOTIDE SEQUENCE</scope>
    <source>
        <tissue evidence="3">Leaf</tissue>
    </source>
</reference>
<proteinExistence type="predicted"/>
<gene>
    <name evidence="3" type="ORF">DCAR_0935886</name>
</gene>